<evidence type="ECO:0000256" key="24">
    <source>
        <dbReference type="ARBA" id="ARBA00023170"/>
    </source>
</evidence>
<evidence type="ECO:0000256" key="2">
    <source>
        <dbReference type="ARBA" id="ARBA00000626"/>
    </source>
</evidence>
<keyword evidence="21 32" id="KW-0472">Membrane</keyword>
<dbReference type="InterPro" id="IPR005428">
    <property type="entry name" value="CD36/SCARB1/SNMP1"/>
</dbReference>
<keyword evidence="12" id="KW-0813">Transport</keyword>
<keyword evidence="26" id="KW-0449">Lipoprotein</keyword>
<dbReference type="GO" id="GO:0016324">
    <property type="term" value="C:apical plasma membrane"/>
    <property type="evidence" value="ECO:0007669"/>
    <property type="project" value="UniProtKB-SubCell"/>
</dbReference>
<evidence type="ECO:0000256" key="21">
    <source>
        <dbReference type="ARBA" id="ARBA00023136"/>
    </source>
</evidence>
<evidence type="ECO:0000256" key="16">
    <source>
        <dbReference type="ARBA" id="ARBA00022843"/>
    </source>
</evidence>
<comment type="catalytic activity">
    <reaction evidence="5">
        <text>butanoate(out) = butanoate(in)</text>
        <dbReference type="Rhea" id="RHEA:45248"/>
        <dbReference type="ChEBI" id="CHEBI:17968"/>
    </reaction>
    <physiologicalReaction direction="left-to-right" evidence="5">
        <dbReference type="Rhea" id="RHEA:45249"/>
    </physiologicalReaction>
</comment>
<accession>A0ABD0VXL4</accession>
<evidence type="ECO:0000256" key="31">
    <source>
        <dbReference type="ARBA" id="ARBA00032780"/>
    </source>
</evidence>
<dbReference type="AlphaFoldDB" id="A0ABD0VXL4"/>
<evidence type="ECO:0000256" key="26">
    <source>
        <dbReference type="ARBA" id="ARBA00023288"/>
    </source>
</evidence>
<evidence type="ECO:0000313" key="34">
    <source>
        <dbReference type="Proteomes" id="UP001557470"/>
    </source>
</evidence>
<keyword evidence="23" id="KW-1015">Disulfide bond</keyword>
<evidence type="ECO:0000256" key="12">
    <source>
        <dbReference type="ARBA" id="ARBA00022448"/>
    </source>
</evidence>
<evidence type="ECO:0000256" key="32">
    <source>
        <dbReference type="SAM" id="Phobius"/>
    </source>
</evidence>
<comment type="similarity">
    <text evidence="10">Belongs to the CD36 family.</text>
</comment>
<evidence type="ECO:0000256" key="11">
    <source>
        <dbReference type="ARBA" id="ARBA00020772"/>
    </source>
</evidence>
<evidence type="ECO:0000256" key="17">
    <source>
        <dbReference type="ARBA" id="ARBA00022889"/>
    </source>
</evidence>
<dbReference type="GO" id="GO:0045121">
    <property type="term" value="C:membrane raft"/>
    <property type="evidence" value="ECO:0007669"/>
    <property type="project" value="UniProtKB-SubCell"/>
</dbReference>
<dbReference type="Pfam" id="PF01130">
    <property type="entry name" value="CD36"/>
    <property type="match status" value="1"/>
</dbReference>
<keyword evidence="24" id="KW-0675">Receptor</keyword>
<gene>
    <name evidence="33" type="ORF">UPYG_G00347540</name>
</gene>
<feature type="transmembrane region" description="Helical" evidence="32">
    <location>
        <begin position="436"/>
        <end position="456"/>
    </location>
</feature>
<sequence length="462" mass="51347">MGCCTKLCGLKAGIGIGLAVAIVGIILIPVGKTIIRQTVEKESVLEPGTTAWDNLGSVGPPVYRQFWLFDVQNPLDVVQNGSKPIVVERGPYTYKTRYIPKENITSNPENHTVSFLLPIGAIFEPSMSVGSEHDNITSLNLAVVGMYRKLDDFLVEALIKLNSVSLFQQRTVGEMLWGYKDPILKGTLGIFYPYNHTYDGPYRVFTGKDDISKVAIIDTWQGQPTVTFWNNKYCNMINGSDATSFPPFVDKKKPLYFFVSDIARSVSAEYIESLDLKGIEVYRFKLPSLTLAAPAVNPDNLCYCTDPVVTKNCTMAGVLDISSYRGVSVFISLPHFLHGSPDLVEAIEGLHPIEDHHFTFLDVEPTTGFTLRAAKRLQVNMMYGPSNVITVLKKVKDYTIFPLVWLNETASLDDETAEMFKRELLSRIDMLDTVQFTLIGVGLACFVLCLVAHCVVSRNGKK</sequence>
<dbReference type="PANTHER" id="PTHR11923:SF12">
    <property type="entry name" value="PLATELET GLYCOPROTEIN 4"/>
    <property type="match status" value="1"/>
</dbReference>
<comment type="subcellular location">
    <subcellularLocation>
        <location evidence="6">Apical cell membrane</location>
    </subcellularLocation>
    <subcellularLocation>
        <location evidence="9">Cell membrane</location>
        <topology evidence="9">Multi-pass membrane protein</topology>
    </subcellularLocation>
    <subcellularLocation>
        <location evidence="8">Golgi apparatus</location>
    </subcellularLocation>
    <subcellularLocation>
        <location evidence="7">Membrane raft</location>
    </subcellularLocation>
</comment>
<keyword evidence="22" id="KW-0564">Palmitate</keyword>
<keyword evidence="14" id="KW-1017">Isopeptide bond</keyword>
<protein>
    <recommendedName>
        <fullName evidence="11">Platelet glycoprotein 4</fullName>
    </recommendedName>
    <alternativeName>
        <fullName evidence="31">Glycoprotein IIIb</fullName>
    </alternativeName>
    <alternativeName>
        <fullName evidence="29">PAS IV</fullName>
    </alternativeName>
    <alternativeName>
        <fullName evidence="30">PAS-4</fullName>
    </alternativeName>
    <alternativeName>
        <fullName evidence="28">Platelet glycoprotein IV</fullName>
    </alternativeName>
</protein>
<evidence type="ECO:0000256" key="9">
    <source>
        <dbReference type="ARBA" id="ARBA00004651"/>
    </source>
</evidence>
<dbReference type="GO" id="GO:0007155">
    <property type="term" value="P:cell adhesion"/>
    <property type="evidence" value="ECO:0007669"/>
    <property type="project" value="UniProtKB-KW"/>
</dbReference>
<keyword evidence="20" id="KW-0445">Lipid transport</keyword>
<name>A0ABD0VXL4_UMBPY</name>
<keyword evidence="34" id="KW-1185">Reference proteome</keyword>
<evidence type="ECO:0000256" key="6">
    <source>
        <dbReference type="ARBA" id="ARBA00004221"/>
    </source>
</evidence>
<evidence type="ECO:0000256" key="22">
    <source>
        <dbReference type="ARBA" id="ARBA00023139"/>
    </source>
</evidence>
<evidence type="ECO:0000256" key="8">
    <source>
        <dbReference type="ARBA" id="ARBA00004555"/>
    </source>
</evidence>
<evidence type="ECO:0000313" key="33">
    <source>
        <dbReference type="EMBL" id="KAL0962949.1"/>
    </source>
</evidence>
<dbReference type="InterPro" id="IPR002159">
    <property type="entry name" value="CD36_fam"/>
</dbReference>
<comment type="catalytic activity">
    <reaction evidence="3">
        <text>hexadecanoate(out) = hexadecanoate(in)</text>
        <dbReference type="Rhea" id="RHEA:45256"/>
        <dbReference type="ChEBI" id="CHEBI:7896"/>
    </reaction>
    <physiologicalReaction direction="left-to-right" evidence="3">
        <dbReference type="Rhea" id="RHEA:45257"/>
    </physiologicalReaction>
</comment>
<dbReference type="EMBL" id="JAGEUA010000011">
    <property type="protein sequence ID" value="KAL0962949.1"/>
    <property type="molecule type" value="Genomic_DNA"/>
</dbReference>
<keyword evidence="16" id="KW-0832">Ubl conjugation</keyword>
<evidence type="ECO:0000256" key="5">
    <source>
        <dbReference type="ARBA" id="ARBA00001892"/>
    </source>
</evidence>
<comment type="caution">
    <text evidence="33">The sequence shown here is derived from an EMBL/GenBank/DDBJ whole genome shotgun (WGS) entry which is preliminary data.</text>
</comment>
<keyword evidence="25" id="KW-0325">Glycoprotein</keyword>
<comment type="catalytic activity">
    <reaction evidence="27">
        <text>tetracosanoate(out) = tetracosanoate(in)</text>
        <dbReference type="Rhea" id="RHEA:45260"/>
        <dbReference type="ChEBI" id="CHEBI:31014"/>
    </reaction>
    <physiologicalReaction direction="left-to-right" evidence="27">
        <dbReference type="Rhea" id="RHEA:45261"/>
    </physiologicalReaction>
</comment>
<evidence type="ECO:0000256" key="20">
    <source>
        <dbReference type="ARBA" id="ARBA00023055"/>
    </source>
</evidence>
<organism evidence="33 34">
    <name type="scientific">Umbra pygmaea</name>
    <name type="common">Eastern mudminnow</name>
    <dbReference type="NCBI Taxonomy" id="75934"/>
    <lineage>
        <taxon>Eukaryota</taxon>
        <taxon>Metazoa</taxon>
        <taxon>Chordata</taxon>
        <taxon>Craniata</taxon>
        <taxon>Vertebrata</taxon>
        <taxon>Euteleostomi</taxon>
        <taxon>Actinopterygii</taxon>
        <taxon>Neopterygii</taxon>
        <taxon>Teleostei</taxon>
        <taxon>Protacanthopterygii</taxon>
        <taxon>Esociformes</taxon>
        <taxon>Umbridae</taxon>
        <taxon>Umbra</taxon>
    </lineage>
</organism>
<keyword evidence="17" id="KW-0130">Cell adhesion</keyword>
<comment type="catalytic activity">
    <reaction evidence="1">
        <text>(9Z,12Z)-octadecadienoate(out) = (9Z,12Z)-octadecadienoate(in)</text>
        <dbReference type="Rhea" id="RHEA:45264"/>
        <dbReference type="ChEBI" id="CHEBI:30245"/>
    </reaction>
    <physiologicalReaction direction="left-to-right" evidence="1">
        <dbReference type="Rhea" id="RHEA:45265"/>
    </physiologicalReaction>
</comment>
<evidence type="ECO:0000256" key="1">
    <source>
        <dbReference type="ARBA" id="ARBA00000542"/>
    </source>
</evidence>
<dbReference type="PANTHER" id="PTHR11923">
    <property type="entry name" value="SCAVENGER RECEPTOR CLASS B TYPE-1 SR-B1"/>
    <property type="match status" value="1"/>
</dbReference>
<evidence type="ECO:0000256" key="14">
    <source>
        <dbReference type="ARBA" id="ARBA00022499"/>
    </source>
</evidence>
<evidence type="ECO:0000256" key="15">
    <source>
        <dbReference type="ARBA" id="ARBA00022692"/>
    </source>
</evidence>
<evidence type="ECO:0000256" key="30">
    <source>
        <dbReference type="ARBA" id="ARBA00032188"/>
    </source>
</evidence>
<evidence type="ECO:0000256" key="13">
    <source>
        <dbReference type="ARBA" id="ARBA00022475"/>
    </source>
</evidence>
<evidence type="ECO:0000256" key="18">
    <source>
        <dbReference type="ARBA" id="ARBA00022989"/>
    </source>
</evidence>
<evidence type="ECO:0000256" key="23">
    <source>
        <dbReference type="ARBA" id="ARBA00023157"/>
    </source>
</evidence>
<reference evidence="33 34" key="1">
    <citation type="submission" date="2024-06" db="EMBL/GenBank/DDBJ databases">
        <authorList>
            <person name="Pan Q."/>
            <person name="Wen M."/>
            <person name="Jouanno E."/>
            <person name="Zahm M."/>
            <person name="Klopp C."/>
            <person name="Cabau C."/>
            <person name="Louis A."/>
            <person name="Berthelot C."/>
            <person name="Parey E."/>
            <person name="Roest Crollius H."/>
            <person name="Montfort J."/>
            <person name="Robinson-Rechavi M."/>
            <person name="Bouchez O."/>
            <person name="Lampietro C."/>
            <person name="Lopez Roques C."/>
            <person name="Donnadieu C."/>
            <person name="Postlethwait J."/>
            <person name="Bobe J."/>
            <person name="Verreycken H."/>
            <person name="Guiguen Y."/>
        </authorList>
    </citation>
    <scope>NUCLEOTIDE SEQUENCE [LARGE SCALE GENOMIC DNA]</scope>
    <source>
        <strain evidence="33">Up_M1</strain>
        <tissue evidence="33">Testis</tissue>
    </source>
</reference>
<dbReference type="GO" id="GO:0006869">
    <property type="term" value="P:lipid transport"/>
    <property type="evidence" value="ECO:0007669"/>
    <property type="project" value="UniProtKB-KW"/>
</dbReference>
<dbReference type="PRINTS" id="PR01610">
    <property type="entry name" value="CD36ANTIGEN"/>
</dbReference>
<dbReference type="GO" id="GO:0005794">
    <property type="term" value="C:Golgi apparatus"/>
    <property type="evidence" value="ECO:0007669"/>
    <property type="project" value="UniProtKB-SubCell"/>
</dbReference>
<evidence type="ECO:0000256" key="25">
    <source>
        <dbReference type="ARBA" id="ARBA00023180"/>
    </source>
</evidence>
<evidence type="ECO:0000256" key="19">
    <source>
        <dbReference type="ARBA" id="ARBA00023034"/>
    </source>
</evidence>
<keyword evidence="13" id="KW-1003">Cell membrane</keyword>
<evidence type="ECO:0000256" key="4">
    <source>
        <dbReference type="ARBA" id="ARBA00000996"/>
    </source>
</evidence>
<comment type="catalytic activity">
    <reaction evidence="2">
        <text>(9Z)-octadecenoate(out) = (9Z)-octadecenoate(in)</text>
        <dbReference type="Rhea" id="RHEA:33655"/>
        <dbReference type="ChEBI" id="CHEBI:30823"/>
    </reaction>
    <physiologicalReaction direction="left-to-right" evidence="2">
        <dbReference type="Rhea" id="RHEA:33656"/>
    </physiologicalReaction>
</comment>
<keyword evidence="19" id="KW-0333">Golgi apparatus</keyword>
<keyword evidence="18 32" id="KW-1133">Transmembrane helix</keyword>
<evidence type="ECO:0000256" key="29">
    <source>
        <dbReference type="ARBA" id="ARBA00031821"/>
    </source>
</evidence>
<dbReference type="Proteomes" id="UP001557470">
    <property type="component" value="Unassembled WGS sequence"/>
</dbReference>
<evidence type="ECO:0000256" key="7">
    <source>
        <dbReference type="ARBA" id="ARBA00004285"/>
    </source>
</evidence>
<evidence type="ECO:0000256" key="27">
    <source>
        <dbReference type="ARBA" id="ARBA00023949"/>
    </source>
</evidence>
<evidence type="ECO:0000256" key="10">
    <source>
        <dbReference type="ARBA" id="ARBA00010532"/>
    </source>
</evidence>
<comment type="catalytic activity">
    <reaction evidence="4">
        <text>tetradecanoate(out) = tetradecanoate(in)</text>
        <dbReference type="Rhea" id="RHEA:45252"/>
        <dbReference type="ChEBI" id="CHEBI:30807"/>
    </reaction>
    <physiologicalReaction direction="left-to-right" evidence="4">
        <dbReference type="Rhea" id="RHEA:45253"/>
    </physiologicalReaction>
</comment>
<evidence type="ECO:0000256" key="28">
    <source>
        <dbReference type="ARBA" id="ARBA00029966"/>
    </source>
</evidence>
<evidence type="ECO:0000256" key="3">
    <source>
        <dbReference type="ARBA" id="ARBA00000934"/>
    </source>
</evidence>
<keyword evidence="15 32" id="KW-0812">Transmembrane</keyword>
<dbReference type="PRINTS" id="PR01609">
    <property type="entry name" value="CD36FAMILY"/>
</dbReference>
<proteinExistence type="inferred from homology"/>
<feature type="transmembrane region" description="Helical" evidence="32">
    <location>
        <begin position="12"/>
        <end position="31"/>
    </location>
</feature>